<gene>
    <name evidence="2" type="ORF">IDJ75_04495</name>
</gene>
<keyword evidence="1" id="KW-1133">Transmembrane helix</keyword>
<reference evidence="2 3" key="1">
    <citation type="submission" date="2020-09" db="EMBL/GenBank/DDBJ databases">
        <title>Novel species of Mucilaginibacter isolated from a glacier on the Tibetan Plateau.</title>
        <authorList>
            <person name="Liu Q."/>
            <person name="Xin Y.-H."/>
        </authorList>
    </citation>
    <scope>NUCLEOTIDE SEQUENCE [LARGE SCALE GENOMIC DNA]</scope>
    <source>
        <strain evidence="2 3">CGMCC 1.13878</strain>
    </source>
</reference>
<accession>A0ABR7X1S4</accession>
<keyword evidence="1" id="KW-0812">Transmembrane</keyword>
<name>A0ABR7X1S4_9SPHI</name>
<feature type="transmembrane region" description="Helical" evidence="1">
    <location>
        <begin position="12"/>
        <end position="30"/>
    </location>
</feature>
<dbReference type="RefSeq" id="WP_191174394.1">
    <property type="nucleotide sequence ID" value="NZ_JACWMW010000001.1"/>
</dbReference>
<protein>
    <submittedName>
        <fullName evidence="2">Uncharacterized protein</fullName>
    </submittedName>
</protein>
<evidence type="ECO:0000313" key="2">
    <source>
        <dbReference type="EMBL" id="MBD1384528.1"/>
    </source>
</evidence>
<sequence>MSEEKKKFSDLAILGINLAVFAAYTVLGVYNNADGWFIISLWHAAACVVMAIVQKRWVWVLAGILILVIGFATCANNFHLDTK</sequence>
<comment type="caution">
    <text evidence="2">The sequence shown here is derived from an EMBL/GenBank/DDBJ whole genome shotgun (WGS) entry which is preliminary data.</text>
</comment>
<keyword evidence="1" id="KW-0472">Membrane</keyword>
<dbReference type="Proteomes" id="UP000618754">
    <property type="component" value="Unassembled WGS sequence"/>
</dbReference>
<feature type="transmembrane region" description="Helical" evidence="1">
    <location>
        <begin position="36"/>
        <end position="53"/>
    </location>
</feature>
<organism evidence="2 3">
    <name type="scientific">Mucilaginibacter rigui</name>
    <dbReference type="NCBI Taxonomy" id="534635"/>
    <lineage>
        <taxon>Bacteria</taxon>
        <taxon>Pseudomonadati</taxon>
        <taxon>Bacteroidota</taxon>
        <taxon>Sphingobacteriia</taxon>
        <taxon>Sphingobacteriales</taxon>
        <taxon>Sphingobacteriaceae</taxon>
        <taxon>Mucilaginibacter</taxon>
    </lineage>
</organism>
<dbReference type="EMBL" id="JACWMW010000001">
    <property type="protein sequence ID" value="MBD1384528.1"/>
    <property type="molecule type" value="Genomic_DNA"/>
</dbReference>
<evidence type="ECO:0000313" key="3">
    <source>
        <dbReference type="Proteomes" id="UP000618754"/>
    </source>
</evidence>
<keyword evidence="3" id="KW-1185">Reference proteome</keyword>
<feature type="transmembrane region" description="Helical" evidence="1">
    <location>
        <begin position="58"/>
        <end position="78"/>
    </location>
</feature>
<evidence type="ECO:0000256" key="1">
    <source>
        <dbReference type="SAM" id="Phobius"/>
    </source>
</evidence>
<proteinExistence type="predicted"/>